<accession>A0ACB9NQB0</accession>
<gene>
    <name evidence="1" type="ORF">MLD38_023831</name>
</gene>
<reference evidence="2" key="1">
    <citation type="journal article" date="2023" name="Front. Plant Sci.">
        <title>Chromosomal-level genome assembly of Melastoma candidum provides insights into trichome evolution.</title>
        <authorList>
            <person name="Zhong Y."/>
            <person name="Wu W."/>
            <person name="Sun C."/>
            <person name="Zou P."/>
            <person name="Liu Y."/>
            <person name="Dai S."/>
            <person name="Zhou R."/>
        </authorList>
    </citation>
    <scope>NUCLEOTIDE SEQUENCE [LARGE SCALE GENOMIC DNA]</scope>
</reference>
<dbReference type="EMBL" id="CM042886">
    <property type="protein sequence ID" value="KAI4338818.1"/>
    <property type="molecule type" value="Genomic_DNA"/>
</dbReference>
<sequence length="138" mass="15598">MCVTGRTGFIRSSMVAKLLKKATPFWTALESAPGRARSAPSTWSQRRSLKRRGMEFAENEVDVVCVLPSVIGPFLCPFMTSSVYLSNHPSTYPTSYSSVVFKVLPFWLVRHIHLGCHECTDLSDGEYRCDRQIQMPFC</sequence>
<dbReference type="Proteomes" id="UP001057402">
    <property type="component" value="Chromosome 7"/>
</dbReference>
<evidence type="ECO:0000313" key="2">
    <source>
        <dbReference type="Proteomes" id="UP001057402"/>
    </source>
</evidence>
<evidence type="ECO:0000313" key="1">
    <source>
        <dbReference type="EMBL" id="KAI4338818.1"/>
    </source>
</evidence>
<organism evidence="1 2">
    <name type="scientific">Melastoma candidum</name>
    <dbReference type="NCBI Taxonomy" id="119954"/>
    <lineage>
        <taxon>Eukaryota</taxon>
        <taxon>Viridiplantae</taxon>
        <taxon>Streptophyta</taxon>
        <taxon>Embryophyta</taxon>
        <taxon>Tracheophyta</taxon>
        <taxon>Spermatophyta</taxon>
        <taxon>Magnoliopsida</taxon>
        <taxon>eudicotyledons</taxon>
        <taxon>Gunneridae</taxon>
        <taxon>Pentapetalae</taxon>
        <taxon>rosids</taxon>
        <taxon>malvids</taxon>
        <taxon>Myrtales</taxon>
        <taxon>Melastomataceae</taxon>
        <taxon>Melastomatoideae</taxon>
        <taxon>Melastomateae</taxon>
        <taxon>Melastoma</taxon>
    </lineage>
</organism>
<protein>
    <submittedName>
        <fullName evidence="1">Uncharacterized protein</fullName>
    </submittedName>
</protein>
<keyword evidence="2" id="KW-1185">Reference proteome</keyword>
<name>A0ACB9NQB0_9MYRT</name>
<comment type="caution">
    <text evidence="1">The sequence shown here is derived from an EMBL/GenBank/DDBJ whole genome shotgun (WGS) entry which is preliminary data.</text>
</comment>
<proteinExistence type="predicted"/>